<proteinExistence type="predicted"/>
<dbReference type="Proteomes" id="UP000831495">
    <property type="component" value="Chromosome"/>
</dbReference>
<gene>
    <name evidence="2" type="ORF">MOO45_02290</name>
</gene>
<evidence type="ECO:0000256" key="1">
    <source>
        <dbReference type="SAM" id="MobiDB-lite"/>
    </source>
</evidence>
<evidence type="ECO:0000313" key="2">
    <source>
        <dbReference type="EMBL" id="UQS82501.1"/>
    </source>
</evidence>
<name>A0ABY4PAE3_9LACO</name>
<evidence type="ECO:0008006" key="4">
    <source>
        <dbReference type="Google" id="ProtNLM"/>
    </source>
</evidence>
<feature type="region of interest" description="Disordered" evidence="1">
    <location>
        <begin position="290"/>
        <end position="310"/>
    </location>
</feature>
<accession>A0ABY4PAE3</accession>
<organism evidence="2 3">
    <name type="scientific">Bombilactobacillus folatiphilus</name>
    <dbReference type="NCBI Taxonomy" id="2923362"/>
    <lineage>
        <taxon>Bacteria</taxon>
        <taxon>Bacillati</taxon>
        <taxon>Bacillota</taxon>
        <taxon>Bacilli</taxon>
        <taxon>Lactobacillales</taxon>
        <taxon>Lactobacillaceae</taxon>
        <taxon>Bombilactobacillus</taxon>
    </lineage>
</organism>
<dbReference type="RefSeq" id="WP_249514779.1">
    <property type="nucleotide sequence ID" value="NZ_CP093366.1"/>
</dbReference>
<evidence type="ECO:0000313" key="3">
    <source>
        <dbReference type="Proteomes" id="UP000831495"/>
    </source>
</evidence>
<protein>
    <recommendedName>
        <fullName evidence="4">Cell surface protein</fullName>
    </recommendedName>
</protein>
<sequence>MAGLLNNADDLTFYTAMDGSNSYLKCMGYTTASTNSSDILEFEIVLGPSKDFDGNLDQQLFIKNVSSNPVSFGVMNGEDTDLNNQDNVPVKSLGNNHGFYIENDFSDPKYSNPNSPNFREDRTQYRLNVNLDTPNGPNRYLAHYTSNWLPINNYIVDPAYPIFTGTNFKDAKGQEATHHNNGDILYGGTDGSDTSYSLLWPYQTLQSGETDNYGVSIGMNTQGKVQPILKQTYENTTRTDGTNQVGDKLHFRLSVSNEGSSSDWRISKLINSFSIKNGLTIDPNSIKLTDSNGKQTSIPSNDSQITNDADGLQFQPSNF</sequence>
<keyword evidence="3" id="KW-1185">Reference proteome</keyword>
<reference evidence="2" key="1">
    <citation type="journal article" date="2022" name="Int. J. Syst. Evol. Microbiol.">
        <title>Apilactobacillus apisilvae sp. nov., Nicolia spurrieriana gen. nov. sp. nov., Bombilactobacillus folatiphilus sp. nov. and Bombilactobacillus thymidiniphilus sp. nov., four new lactic acid bacterial isolates from stingless bees Tetragonula carbonaria and Austroplebeia australis.</title>
        <authorList>
            <person name="Oliphant S.A."/>
            <person name="Watson-Haigh N.S."/>
            <person name="Sumby K.M."/>
            <person name="Gardner J."/>
            <person name="Groom S."/>
            <person name="Jiranek V."/>
        </authorList>
    </citation>
    <scope>NUCLEOTIDE SEQUENCE</scope>
    <source>
        <strain evidence="2">SG4_D2</strain>
    </source>
</reference>
<feature type="compositionally biased region" description="Polar residues" evidence="1">
    <location>
        <begin position="290"/>
        <end position="307"/>
    </location>
</feature>
<dbReference type="EMBL" id="CP093366">
    <property type="protein sequence ID" value="UQS82501.1"/>
    <property type="molecule type" value="Genomic_DNA"/>
</dbReference>